<evidence type="ECO:0000256" key="4">
    <source>
        <dbReference type="ARBA" id="ARBA00023002"/>
    </source>
</evidence>
<evidence type="ECO:0000256" key="3">
    <source>
        <dbReference type="ARBA" id="ARBA00022723"/>
    </source>
</evidence>
<comment type="similarity">
    <text evidence="2 8">Belongs to the cytochrome P450 family.</text>
</comment>
<keyword evidence="9" id="KW-0472">Membrane</keyword>
<evidence type="ECO:0000256" key="9">
    <source>
        <dbReference type="SAM" id="Phobius"/>
    </source>
</evidence>
<accession>A0A2V1DY02</accession>
<dbReference type="PANTHER" id="PTHR24305:SF157">
    <property type="entry name" value="N-ACETYLTRYPTOPHAN 6-HYDROXYLASE IVOC-RELATED"/>
    <property type="match status" value="1"/>
</dbReference>
<feature type="binding site" description="axial binding residue" evidence="7">
    <location>
        <position position="470"/>
    </location>
    <ligand>
        <name>heme</name>
        <dbReference type="ChEBI" id="CHEBI:30413"/>
    </ligand>
    <ligandPart>
        <name>Fe</name>
        <dbReference type="ChEBI" id="CHEBI:18248"/>
    </ligandPart>
</feature>
<dbReference type="OrthoDB" id="3945418at2759"/>
<dbReference type="Pfam" id="PF00067">
    <property type="entry name" value="p450"/>
    <property type="match status" value="1"/>
</dbReference>
<gene>
    <name evidence="10" type="ORF">DM02DRAFT_336758</name>
</gene>
<dbReference type="PRINTS" id="PR00463">
    <property type="entry name" value="EP450I"/>
</dbReference>
<keyword evidence="9" id="KW-1133">Transmembrane helix</keyword>
<dbReference type="GO" id="GO:0016705">
    <property type="term" value="F:oxidoreductase activity, acting on paired donors, with incorporation or reduction of molecular oxygen"/>
    <property type="evidence" value="ECO:0007669"/>
    <property type="project" value="InterPro"/>
</dbReference>
<dbReference type="GO" id="GO:0005506">
    <property type="term" value="F:iron ion binding"/>
    <property type="evidence" value="ECO:0007669"/>
    <property type="project" value="InterPro"/>
</dbReference>
<dbReference type="InterPro" id="IPR002401">
    <property type="entry name" value="Cyt_P450_E_grp-I"/>
</dbReference>
<reference evidence="10 11" key="1">
    <citation type="journal article" date="2018" name="Sci. Rep.">
        <title>Comparative genomics provides insights into the lifestyle and reveals functional heterogeneity of dark septate endophytic fungi.</title>
        <authorList>
            <person name="Knapp D.G."/>
            <person name="Nemeth J.B."/>
            <person name="Barry K."/>
            <person name="Hainaut M."/>
            <person name="Henrissat B."/>
            <person name="Johnson J."/>
            <person name="Kuo A."/>
            <person name="Lim J.H.P."/>
            <person name="Lipzen A."/>
            <person name="Nolan M."/>
            <person name="Ohm R.A."/>
            <person name="Tamas L."/>
            <person name="Grigoriev I.V."/>
            <person name="Spatafora J.W."/>
            <person name="Nagy L.G."/>
            <person name="Kovacs G.M."/>
        </authorList>
    </citation>
    <scope>NUCLEOTIDE SEQUENCE [LARGE SCALE GENOMIC DNA]</scope>
    <source>
        <strain evidence="10 11">DSE2036</strain>
    </source>
</reference>
<evidence type="ECO:0000313" key="11">
    <source>
        <dbReference type="Proteomes" id="UP000244855"/>
    </source>
</evidence>
<keyword evidence="11" id="KW-1185">Reference proteome</keyword>
<evidence type="ECO:0000256" key="5">
    <source>
        <dbReference type="ARBA" id="ARBA00023004"/>
    </source>
</evidence>
<organism evidence="10 11">
    <name type="scientific">Periconia macrospinosa</name>
    <dbReference type="NCBI Taxonomy" id="97972"/>
    <lineage>
        <taxon>Eukaryota</taxon>
        <taxon>Fungi</taxon>
        <taxon>Dikarya</taxon>
        <taxon>Ascomycota</taxon>
        <taxon>Pezizomycotina</taxon>
        <taxon>Dothideomycetes</taxon>
        <taxon>Pleosporomycetidae</taxon>
        <taxon>Pleosporales</taxon>
        <taxon>Massarineae</taxon>
        <taxon>Periconiaceae</taxon>
        <taxon>Periconia</taxon>
    </lineage>
</organism>
<evidence type="ECO:0000256" key="7">
    <source>
        <dbReference type="PIRSR" id="PIRSR602401-1"/>
    </source>
</evidence>
<evidence type="ECO:0000256" key="8">
    <source>
        <dbReference type="RuleBase" id="RU000461"/>
    </source>
</evidence>
<dbReference type="InterPro" id="IPR001128">
    <property type="entry name" value="Cyt_P450"/>
</dbReference>
<keyword evidence="5 7" id="KW-0408">Iron</keyword>
<dbReference type="GO" id="GO:0020037">
    <property type="term" value="F:heme binding"/>
    <property type="evidence" value="ECO:0007669"/>
    <property type="project" value="InterPro"/>
</dbReference>
<keyword evidence="3 7" id="KW-0479">Metal-binding</keyword>
<dbReference type="Proteomes" id="UP000244855">
    <property type="component" value="Unassembled WGS sequence"/>
</dbReference>
<keyword evidence="6 8" id="KW-0503">Monooxygenase</keyword>
<dbReference type="CDD" id="cd11062">
    <property type="entry name" value="CYP58-like"/>
    <property type="match status" value="1"/>
</dbReference>
<dbReference type="PRINTS" id="PR00385">
    <property type="entry name" value="P450"/>
</dbReference>
<feature type="transmembrane region" description="Helical" evidence="9">
    <location>
        <begin position="6"/>
        <end position="32"/>
    </location>
</feature>
<keyword evidence="9" id="KW-0812">Transmembrane</keyword>
<evidence type="ECO:0000256" key="2">
    <source>
        <dbReference type="ARBA" id="ARBA00010617"/>
    </source>
</evidence>
<name>A0A2V1DY02_9PLEO</name>
<dbReference type="InterPro" id="IPR050121">
    <property type="entry name" value="Cytochrome_P450_monoxygenase"/>
</dbReference>
<dbReference type="Gene3D" id="1.10.630.10">
    <property type="entry name" value="Cytochrome P450"/>
    <property type="match status" value="1"/>
</dbReference>
<dbReference type="InterPro" id="IPR036396">
    <property type="entry name" value="Cyt_P450_sf"/>
</dbReference>
<dbReference type="PROSITE" id="PS00086">
    <property type="entry name" value="CYTOCHROME_P450"/>
    <property type="match status" value="1"/>
</dbReference>
<evidence type="ECO:0000256" key="1">
    <source>
        <dbReference type="ARBA" id="ARBA00001971"/>
    </source>
</evidence>
<keyword evidence="7 8" id="KW-0349">Heme</keyword>
<dbReference type="EMBL" id="KZ805353">
    <property type="protein sequence ID" value="PVI01740.1"/>
    <property type="molecule type" value="Genomic_DNA"/>
</dbReference>
<dbReference type="GO" id="GO:0004497">
    <property type="term" value="F:monooxygenase activity"/>
    <property type="evidence" value="ECO:0007669"/>
    <property type="project" value="UniProtKB-KW"/>
</dbReference>
<keyword evidence="4 8" id="KW-0560">Oxidoreductase</keyword>
<dbReference type="SUPFAM" id="SSF48264">
    <property type="entry name" value="Cytochrome P450"/>
    <property type="match status" value="1"/>
</dbReference>
<evidence type="ECO:0000313" key="10">
    <source>
        <dbReference type="EMBL" id="PVI01740.1"/>
    </source>
</evidence>
<dbReference type="PANTHER" id="PTHR24305">
    <property type="entry name" value="CYTOCHROME P450"/>
    <property type="match status" value="1"/>
</dbReference>
<evidence type="ECO:0000256" key="6">
    <source>
        <dbReference type="ARBA" id="ARBA00023033"/>
    </source>
</evidence>
<dbReference type="InterPro" id="IPR017972">
    <property type="entry name" value="Cyt_P450_CS"/>
</dbReference>
<comment type="cofactor">
    <cofactor evidence="1 7">
        <name>heme</name>
        <dbReference type="ChEBI" id="CHEBI:30413"/>
    </cofactor>
</comment>
<protein>
    <submittedName>
        <fullName evidence="10">Putative cytochrome P450</fullName>
    </submittedName>
</protein>
<sequence length="527" mass="59896">MGFNDIIAALGAHPFIAIGLAGITYFFLLAFYRLYLHPLAHIPGPKLPIVTYWYEFYNDVILHGKTLEKYPEWHKKYGPIIRINPNELHSMDPAFIDTIYATASGGRKRDKSSFFLQAFPLYDSCFGTIDHDLHRVRRASLNPFFSKINARKFESDICHYINKQFDQIESYSKTGEVCNLSLAFANLSIDIITYVAFGWDREYTSNRDFIPNLFGPLRSSMALSHAMRHIPILYKLMSEYIPESIIAKLDPGMSEFIGFEKQIYRTVDDVFDGKQTWNKLEGRKTVFQEILDGNFPAQEKTKERLKEGAREVIGAGALTTSTAITYLSYYLHANPSVLAKLYAELERAIPDPTNLPSSTELETLPYLNACLHETLRFSTGIASRCPRVPHESLLYTSSTPSFCNPSGKQYTYAIPARTPISTSAYHMHNNPDIFPDPGAFRPERWLDEQGNRHKELDVGFMPFSRGTRSCVGMNLAWVVMHLEAAAFVRRFGHRLSLFETGSEEVDFDHDGFEVGHSSSKGVRVLVN</sequence>
<proteinExistence type="inferred from homology"/>
<dbReference type="AlphaFoldDB" id="A0A2V1DY02"/>
<dbReference type="STRING" id="97972.A0A2V1DY02"/>